<accession>A0A6M3JVW3</accession>
<evidence type="ECO:0000313" key="1">
    <source>
        <dbReference type="EMBL" id="QJA73538.1"/>
    </source>
</evidence>
<reference evidence="1" key="1">
    <citation type="submission" date="2020-03" db="EMBL/GenBank/DDBJ databases">
        <title>The deep terrestrial virosphere.</title>
        <authorList>
            <person name="Holmfeldt K."/>
            <person name="Nilsson E."/>
            <person name="Simone D."/>
            <person name="Lopez-Fernandez M."/>
            <person name="Wu X."/>
            <person name="de Brujin I."/>
            <person name="Lundin D."/>
            <person name="Andersson A."/>
            <person name="Bertilsson S."/>
            <person name="Dopson M."/>
        </authorList>
    </citation>
    <scope>NUCLEOTIDE SEQUENCE</scope>
    <source>
        <strain evidence="1">MM415A02327</strain>
    </source>
</reference>
<dbReference type="EMBL" id="MT142034">
    <property type="protein sequence ID" value="QJA73538.1"/>
    <property type="molecule type" value="Genomic_DNA"/>
</dbReference>
<proteinExistence type="predicted"/>
<protein>
    <submittedName>
        <fullName evidence="1">Uncharacterized protein</fullName>
    </submittedName>
</protein>
<gene>
    <name evidence="1" type="ORF">MM415A02327_0004</name>
</gene>
<organism evidence="1">
    <name type="scientific">viral metagenome</name>
    <dbReference type="NCBI Taxonomy" id="1070528"/>
    <lineage>
        <taxon>unclassified sequences</taxon>
        <taxon>metagenomes</taxon>
        <taxon>organismal metagenomes</taxon>
    </lineage>
</organism>
<dbReference type="AlphaFoldDB" id="A0A6M3JVW3"/>
<name>A0A6M3JVW3_9ZZZZ</name>
<sequence length="842" mass="87348">MALPATDSFTYSDGALQTVSGGAWALLAGRDALTVTSGALSANIYGENYWALDTPNNDQYSQITVATFDTCGPCVRMSTTAVTMYYFRPANATTASIRKAIDNTWSTVGSDYSGTFASGDIYKLSISGTTLTPSQNGTPLEVRTDSSIASGMLGIRGNGTTFRMDNWEGGNVAAGTVYENTISFAATGTIARSKTSIMAKALTIPSGAGHVPSKSGVMGNTLSMAAQTLVNNNVIIAMQLSILSEVIAGLALTKSLTIDSGVGFASGAGVSEGSNAGFVSGATMPASISHSPVAILAMEKLLSLDSSASFAVINNLTMQAVLSILTLASQAESKSAVIEKVLPLLSNILQGQALDLTVNKSLVLPVSSAQNLLSILDFSKELIMGCSSAQLLAVTRIISKAITIASISEKTIGANLIIDKSLLIPSLAGDLNSVVSLISKDVSFPSSSIISILSSLIYSKNLGLESLVDQQISNSMLSSLSAIFGSQTSELGTCTIEIAKGISLQVQSVMSFDRTSVLALSFSLGSDCGLSPSVISALQGAFILPASVSQSPSVVAELSSECSFNSSAEFLANLGNLFQEILSLASLPQLFPGASAVYGAGVSVQASSSLSPTGLLLLDKDVIFSSIVDMLNSYGGASYSSDIGYEGLAGLEASRVLVFDKSFDLNSISSLLLNSTIIFDSNLGLDLFVLQTPIGVMVLNKNVSLDSLIGLDLVLEKLVSSGVSFSAFNSLSLDKQLSILRTAEFVSSTQLNRSSQGEFNPSILESSISGMSAAGTGTINLQLLFSSILSMNVSSAIAILRVLEAVITILTQSKYAMFAASKPMIFESTARTLSFVSSPRRG</sequence>
<dbReference type="Gene3D" id="2.60.120.560">
    <property type="entry name" value="Exo-inulinase, domain 1"/>
    <property type="match status" value="1"/>
</dbReference>